<comment type="caution">
    <text evidence="2">The sequence shown here is derived from an EMBL/GenBank/DDBJ whole genome shotgun (WGS) entry which is preliminary data.</text>
</comment>
<dbReference type="AlphaFoldDB" id="A0A439CWJ6"/>
<evidence type="ECO:0000313" key="3">
    <source>
        <dbReference type="Proteomes" id="UP000286045"/>
    </source>
</evidence>
<gene>
    <name evidence="2" type="ORF">EKO27_g8707</name>
</gene>
<dbReference type="EMBL" id="RYZI01000340">
    <property type="protein sequence ID" value="RWA06401.1"/>
    <property type="molecule type" value="Genomic_DNA"/>
</dbReference>
<dbReference type="CDD" id="cd00303">
    <property type="entry name" value="retropepsin_like"/>
    <property type="match status" value="1"/>
</dbReference>
<feature type="compositionally biased region" description="Polar residues" evidence="1">
    <location>
        <begin position="7"/>
        <end position="18"/>
    </location>
</feature>
<dbReference type="STRING" id="363999.A0A439CWJ6"/>
<accession>A0A439CWJ6</accession>
<dbReference type="Proteomes" id="UP000286045">
    <property type="component" value="Unassembled WGS sequence"/>
</dbReference>
<feature type="compositionally biased region" description="Polar residues" evidence="1">
    <location>
        <begin position="450"/>
        <end position="460"/>
    </location>
</feature>
<evidence type="ECO:0000313" key="2">
    <source>
        <dbReference type="EMBL" id="RWA06401.1"/>
    </source>
</evidence>
<organism evidence="2 3">
    <name type="scientific">Xylaria grammica</name>
    <dbReference type="NCBI Taxonomy" id="363999"/>
    <lineage>
        <taxon>Eukaryota</taxon>
        <taxon>Fungi</taxon>
        <taxon>Dikarya</taxon>
        <taxon>Ascomycota</taxon>
        <taxon>Pezizomycotina</taxon>
        <taxon>Sordariomycetes</taxon>
        <taxon>Xylariomycetidae</taxon>
        <taxon>Xylariales</taxon>
        <taxon>Xylariaceae</taxon>
        <taxon>Xylaria</taxon>
    </lineage>
</organism>
<dbReference type="InterPro" id="IPR021109">
    <property type="entry name" value="Peptidase_aspartic_dom_sf"/>
</dbReference>
<reference evidence="2 3" key="1">
    <citation type="submission" date="2018-12" db="EMBL/GenBank/DDBJ databases">
        <title>Draft genome sequence of Xylaria grammica IHI A82.</title>
        <authorList>
            <person name="Buettner E."/>
            <person name="Kellner H."/>
        </authorList>
    </citation>
    <scope>NUCLEOTIDE SEQUENCE [LARGE SCALE GENOMIC DNA]</scope>
    <source>
        <strain evidence="2 3">IHI A82</strain>
    </source>
</reference>
<dbReference type="Gene3D" id="2.40.70.10">
    <property type="entry name" value="Acid Proteases"/>
    <property type="match status" value="1"/>
</dbReference>
<name>A0A439CWJ6_9PEZI</name>
<keyword evidence="3" id="KW-1185">Reference proteome</keyword>
<feature type="region of interest" description="Disordered" evidence="1">
    <location>
        <begin position="1"/>
        <end position="48"/>
    </location>
</feature>
<feature type="region of interest" description="Disordered" evidence="1">
    <location>
        <begin position="449"/>
        <end position="497"/>
    </location>
</feature>
<sequence length="497" mass="55364">MGRDGSEASQSVPNLPSSNDRRSNRTQADGSRSPEARPLIMRRVDQSRSDPLHQEWHIEGMVNGFSVDVLADSGSTINGISKDEADRVGAVVIPDTAGQPIRLPSGETCLSLGIAAVEFNFEGEKKTYKLRCNIVESLEWAMIVCYDFLKTTETLTRFFAERIKEISLSSMYCVPLSLAIEENTVSDGRGARMQGFINSIRTTVVPDTASAIMAMSTSCADLHMLEIDTTQRKNVTFVDGSTELTRGVIKSTWIFLNPNTNVEPPTCLVNDHFHQAAGPDDTIRSLITTEETDDDEDDTERDPWDYVWEYEWHVIDGLPVDAVLSLDFIKQHDVFNKHQHSFLRPSVLPAVPEILGICELPGGSKGLINLAEAFLIDLASPDPFSLNMIVRESARRSEIQRTILTLPGNVQSAQRDMEEHRIASWGAIKELEDRGGDWKLRRDEYLASLRPQQTQTSSLPSPDEQGGAPSHQEKYEKRRFWRRRSRNGDSGAAGSAA</sequence>
<proteinExistence type="predicted"/>
<protein>
    <submittedName>
        <fullName evidence="2">Uncharacterized protein</fullName>
    </submittedName>
</protein>
<evidence type="ECO:0000256" key="1">
    <source>
        <dbReference type="SAM" id="MobiDB-lite"/>
    </source>
</evidence>